<evidence type="ECO:0000259" key="3">
    <source>
        <dbReference type="PROSITE" id="PS50405"/>
    </source>
</evidence>
<dbReference type="Gene3D" id="1.20.1050.10">
    <property type="match status" value="1"/>
</dbReference>
<dbReference type="InterPro" id="IPR036249">
    <property type="entry name" value="Thioredoxin-like_sf"/>
</dbReference>
<dbReference type="SUPFAM" id="SSF47616">
    <property type="entry name" value="GST C-terminal domain-like"/>
    <property type="match status" value="1"/>
</dbReference>
<dbReference type="SFLD" id="SFLDS00019">
    <property type="entry name" value="Glutathione_Transferase_(cytos"/>
    <property type="match status" value="1"/>
</dbReference>
<dbReference type="EMBL" id="GEDC01007159">
    <property type="protein sequence ID" value="JAS30139.1"/>
    <property type="molecule type" value="Transcribed_RNA"/>
</dbReference>
<dbReference type="InterPro" id="IPR004045">
    <property type="entry name" value="Glutathione_S-Trfase_N"/>
</dbReference>
<feature type="domain" description="GST C-terminal" evidence="3">
    <location>
        <begin position="88"/>
        <end position="212"/>
    </location>
</feature>
<dbReference type="FunFam" id="3.40.30.10:FF:000034">
    <property type="entry name" value="glutathione S-transferase 1"/>
    <property type="match status" value="1"/>
</dbReference>
<dbReference type="SFLD" id="SFLDG00358">
    <property type="entry name" value="Main_(cytGST)"/>
    <property type="match status" value="1"/>
</dbReference>
<dbReference type="FunFam" id="1.20.1050.10:FF:000007">
    <property type="entry name" value="Glutathione S-transferase 1-1"/>
    <property type="match status" value="1"/>
</dbReference>
<dbReference type="Pfam" id="PF13417">
    <property type="entry name" value="GST_N_3"/>
    <property type="match status" value="1"/>
</dbReference>
<reference evidence="4" key="1">
    <citation type="submission" date="2015-12" db="EMBL/GenBank/DDBJ databases">
        <title>De novo transcriptome assembly of four potential Pierce s Disease insect vectors from Arizona vineyards.</title>
        <authorList>
            <person name="Tassone E.E."/>
        </authorList>
    </citation>
    <scope>NUCLEOTIDE SEQUENCE</scope>
</reference>
<dbReference type="PANTHER" id="PTHR43969:SF9">
    <property type="entry name" value="GLUTATHIONE S TRANSFERASE D10, ISOFORM A-RELATED"/>
    <property type="match status" value="1"/>
</dbReference>
<accession>A0A1B6DWY0</accession>
<dbReference type="AlphaFoldDB" id="A0A1B6DWY0"/>
<dbReference type="InterPro" id="IPR040079">
    <property type="entry name" value="Glutathione_S-Trfase"/>
</dbReference>
<feature type="domain" description="GST N-terminal" evidence="2">
    <location>
        <begin position="1"/>
        <end position="82"/>
    </location>
</feature>
<protein>
    <submittedName>
        <fullName evidence="4">Uncharacterized protein</fullName>
    </submittedName>
</protein>
<evidence type="ECO:0000259" key="2">
    <source>
        <dbReference type="PROSITE" id="PS50404"/>
    </source>
</evidence>
<dbReference type="InterPro" id="IPR036282">
    <property type="entry name" value="Glutathione-S-Trfase_C_sf"/>
</dbReference>
<name>A0A1B6DWY0_9HEMI</name>
<gene>
    <name evidence="4" type="ORF">g.651</name>
</gene>
<proteinExistence type="predicted"/>
<dbReference type="GO" id="GO:0004364">
    <property type="term" value="F:glutathione transferase activity"/>
    <property type="evidence" value="ECO:0007669"/>
    <property type="project" value="TreeGrafter"/>
</dbReference>
<evidence type="ECO:0000313" key="4">
    <source>
        <dbReference type="EMBL" id="JAS30139.1"/>
    </source>
</evidence>
<dbReference type="InterPro" id="IPR004046">
    <property type="entry name" value="GST_C"/>
</dbReference>
<dbReference type="Gene3D" id="3.40.30.10">
    <property type="entry name" value="Glutaredoxin"/>
    <property type="match status" value="1"/>
</dbReference>
<dbReference type="PROSITE" id="PS50404">
    <property type="entry name" value="GST_NTER"/>
    <property type="match status" value="1"/>
</dbReference>
<comment type="subunit">
    <text evidence="1">Homodimer.</text>
</comment>
<sequence length="219" mass="25593">MPIQFYHLEISSPCRAVDMVIHHFDIPVHYINVDLFSGDHLKPEFIKLNPAHTIPVIDDEGFILYESRAICAYLMNKYGKDDSLYPKDVLMRGKVDEQLYFSDDLFYLFKIITLQVLNENLKILTNKQNADILDRFKAMEQILSKQDYFAGNQLTIADLSNISFVPALQVYLPINEENKFPCIANWISRCEKNITRYKDINAKGLEELKNLILKHFRKN</sequence>
<dbReference type="PANTHER" id="PTHR43969">
    <property type="entry name" value="GLUTATHIONE S TRANSFERASE D10, ISOFORM A-RELATED"/>
    <property type="match status" value="1"/>
</dbReference>
<dbReference type="SFLD" id="SFLDG01153">
    <property type="entry name" value="Main.4:_Theta-like"/>
    <property type="match status" value="1"/>
</dbReference>
<evidence type="ECO:0000256" key="1">
    <source>
        <dbReference type="ARBA" id="ARBA00011738"/>
    </source>
</evidence>
<dbReference type="Pfam" id="PF00043">
    <property type="entry name" value="GST_C"/>
    <property type="match status" value="1"/>
</dbReference>
<dbReference type="InterPro" id="IPR010987">
    <property type="entry name" value="Glutathione-S-Trfase_C-like"/>
</dbReference>
<dbReference type="PROSITE" id="PS50405">
    <property type="entry name" value="GST_CTER"/>
    <property type="match status" value="1"/>
</dbReference>
<organism evidence="4">
    <name type="scientific">Clastoptera arizonana</name>
    <name type="common">Arizona spittle bug</name>
    <dbReference type="NCBI Taxonomy" id="38151"/>
    <lineage>
        <taxon>Eukaryota</taxon>
        <taxon>Metazoa</taxon>
        <taxon>Ecdysozoa</taxon>
        <taxon>Arthropoda</taxon>
        <taxon>Hexapoda</taxon>
        <taxon>Insecta</taxon>
        <taxon>Pterygota</taxon>
        <taxon>Neoptera</taxon>
        <taxon>Paraneoptera</taxon>
        <taxon>Hemiptera</taxon>
        <taxon>Auchenorrhyncha</taxon>
        <taxon>Cercopoidea</taxon>
        <taxon>Clastopteridae</taxon>
        <taxon>Clastoptera</taxon>
    </lineage>
</organism>
<dbReference type="GO" id="GO:0006749">
    <property type="term" value="P:glutathione metabolic process"/>
    <property type="evidence" value="ECO:0007669"/>
    <property type="project" value="TreeGrafter"/>
</dbReference>
<dbReference type="SUPFAM" id="SSF52833">
    <property type="entry name" value="Thioredoxin-like"/>
    <property type="match status" value="1"/>
</dbReference>